<organism evidence="3">
    <name type="scientific">Nakamurella sp. A5-74</name>
    <dbReference type="NCBI Taxonomy" id="3158264"/>
    <lineage>
        <taxon>Bacteria</taxon>
        <taxon>Bacillati</taxon>
        <taxon>Actinomycetota</taxon>
        <taxon>Actinomycetes</taxon>
        <taxon>Nakamurellales</taxon>
        <taxon>Nakamurellaceae</taxon>
        <taxon>Nakamurella</taxon>
    </lineage>
</organism>
<feature type="transmembrane region" description="Helical" evidence="2">
    <location>
        <begin position="97"/>
        <end position="119"/>
    </location>
</feature>
<keyword evidence="2" id="KW-0472">Membrane</keyword>
<evidence type="ECO:0008006" key="4">
    <source>
        <dbReference type="Google" id="ProtNLM"/>
    </source>
</evidence>
<feature type="compositionally biased region" description="Low complexity" evidence="1">
    <location>
        <begin position="78"/>
        <end position="90"/>
    </location>
</feature>
<evidence type="ECO:0000256" key="1">
    <source>
        <dbReference type="SAM" id="MobiDB-lite"/>
    </source>
</evidence>
<dbReference type="AlphaFoldDB" id="A0AAU8DJC3"/>
<protein>
    <recommendedName>
        <fullName evidence="4">Flagellar basal body protein FliL</fullName>
    </recommendedName>
</protein>
<keyword evidence="2" id="KW-0812">Transmembrane</keyword>
<gene>
    <name evidence="3" type="ORF">ABLG96_11275</name>
</gene>
<reference evidence="3" key="1">
    <citation type="submission" date="2024-05" db="EMBL/GenBank/DDBJ databases">
        <authorList>
            <person name="Cai S.Y."/>
            <person name="Jin L.M."/>
            <person name="Li H.R."/>
        </authorList>
    </citation>
    <scope>NUCLEOTIDE SEQUENCE</scope>
    <source>
        <strain evidence="3">A5-74</strain>
    </source>
</reference>
<evidence type="ECO:0000313" key="3">
    <source>
        <dbReference type="EMBL" id="XCG61870.1"/>
    </source>
</evidence>
<keyword evidence="2" id="KW-1133">Transmembrane helix</keyword>
<sequence>MSDQYGPQSSGPGQSPEQGPGWPQHPGQQPQQGWQPQQGSAPGAQPQPGWQPQQAGPQGWQPDPGQQQWQGGGQQFDPRQQGAGWQPQGAQPRKRNLAMIITAVVVVIALAVGVTIFFVSKKGTTADGGAESPQQAVQAAFASFETGDSLALLENLDPAEAQPIMDASSDGLAELKRLGVLNENASASASGASIKTEGITFDPAGQRTINDHLQVVAITGGKITLNGVNPADLPFSDKVKAALAKAKIELPSSGPRTFDIAELVKKAGEPIQVVTVKRGDKWYTSLFYTLAENWYLNQSKSDAELKAADLQTAITPVGGSSPEDAVRQLVDKSLAGDYEGIIGMLPPEEMGVMYDYGKRFLAQSKPSKPTDVPTIKDLQFNTADVTGGKKVSLKSIELEMEGKTFGLAIDTASDSVTVTQDGQSQTFSTDDLMKQLSGKVGLEAMPAQVKDIIKRVFGKVLELGLVTTEVGGKWYVSPLRSYSGVIITLLQGLEPGDIDYLLSLVPQK</sequence>
<evidence type="ECO:0000256" key="2">
    <source>
        <dbReference type="SAM" id="Phobius"/>
    </source>
</evidence>
<dbReference type="EMBL" id="CP159218">
    <property type="protein sequence ID" value="XCG61870.1"/>
    <property type="molecule type" value="Genomic_DNA"/>
</dbReference>
<dbReference type="RefSeq" id="WP_353647486.1">
    <property type="nucleotide sequence ID" value="NZ_CP159218.1"/>
</dbReference>
<feature type="region of interest" description="Disordered" evidence="1">
    <location>
        <begin position="1"/>
        <end position="90"/>
    </location>
</feature>
<proteinExistence type="predicted"/>
<feature type="compositionally biased region" description="Low complexity" evidence="1">
    <location>
        <begin position="1"/>
        <end position="69"/>
    </location>
</feature>
<accession>A0AAU8DJC3</accession>
<name>A0AAU8DJC3_9ACTN</name>